<dbReference type="Pfam" id="PF00046">
    <property type="entry name" value="Homeodomain"/>
    <property type="match status" value="1"/>
</dbReference>
<feature type="domain" description="Homeobox" evidence="12">
    <location>
        <begin position="31"/>
        <end position="86"/>
    </location>
</feature>
<dbReference type="InterPro" id="IPR009057">
    <property type="entry name" value="Homeodomain-like_sf"/>
</dbReference>
<dbReference type="FunFam" id="1.10.10.60:FF:000146">
    <property type="entry name" value="WUSCHEL-related homeobox 4"/>
    <property type="match status" value="1"/>
</dbReference>
<dbReference type="OrthoDB" id="1932526at2759"/>
<accession>A0A834Z653</accession>
<evidence type="ECO:0000256" key="9">
    <source>
        <dbReference type="PROSITE-ProRule" id="PRU00108"/>
    </source>
</evidence>
<keyword evidence="7 9" id="KW-0539">Nucleus</keyword>
<evidence type="ECO:0000259" key="12">
    <source>
        <dbReference type="PROSITE" id="PS50071"/>
    </source>
</evidence>
<dbReference type="PANTHER" id="PTHR45940">
    <property type="entry name" value="WUSCHEL-RELATED HOMEOBOX 1-RELATED"/>
    <property type="match status" value="1"/>
</dbReference>
<gene>
    <name evidence="13" type="ORF">HHK36_014858</name>
</gene>
<feature type="DNA-binding region" description="Homeobox" evidence="9">
    <location>
        <begin position="33"/>
        <end position="87"/>
    </location>
</feature>
<comment type="subcellular location">
    <subcellularLocation>
        <location evidence="1 9 10">Nucleus</location>
    </subcellularLocation>
</comment>
<keyword evidence="4 9" id="KW-0238">DNA-binding</keyword>
<keyword evidence="2" id="KW-0217">Developmental protein</keyword>
<comment type="similarity">
    <text evidence="8">Belongs to the WUS homeobox family.</text>
</comment>
<feature type="compositionally biased region" description="Basic residues" evidence="11">
    <location>
        <begin position="81"/>
        <end position="90"/>
    </location>
</feature>
<protein>
    <recommendedName>
        <fullName evidence="12">Homeobox domain-containing protein</fullName>
    </recommendedName>
</protein>
<keyword evidence="14" id="KW-1185">Reference proteome</keyword>
<reference evidence="13 14" key="1">
    <citation type="submission" date="2020-04" db="EMBL/GenBank/DDBJ databases">
        <title>Plant Genome Project.</title>
        <authorList>
            <person name="Zhang R.-G."/>
        </authorList>
    </citation>
    <scope>NUCLEOTIDE SEQUENCE [LARGE SCALE GENOMIC DNA]</scope>
    <source>
        <strain evidence="13">YNK0</strain>
        <tissue evidence="13">Leaf</tissue>
    </source>
</reference>
<dbReference type="SMART" id="SM00389">
    <property type="entry name" value="HOX"/>
    <property type="match status" value="1"/>
</dbReference>
<dbReference type="PANTHER" id="PTHR45940:SF13">
    <property type="entry name" value="WUSCHEL-RELATED HOMEOBOX 1"/>
    <property type="match status" value="1"/>
</dbReference>
<evidence type="ECO:0000256" key="2">
    <source>
        <dbReference type="ARBA" id="ARBA00022473"/>
    </source>
</evidence>
<evidence type="ECO:0000256" key="8">
    <source>
        <dbReference type="ARBA" id="ARBA00024040"/>
    </source>
</evidence>
<evidence type="ECO:0000256" key="7">
    <source>
        <dbReference type="ARBA" id="ARBA00023242"/>
    </source>
</evidence>
<dbReference type="InterPro" id="IPR044555">
    <property type="entry name" value="WUSCHEL-like"/>
</dbReference>
<dbReference type="Proteomes" id="UP000655225">
    <property type="component" value="Unassembled WGS sequence"/>
</dbReference>
<dbReference type="CDD" id="cd00086">
    <property type="entry name" value="homeodomain"/>
    <property type="match status" value="1"/>
</dbReference>
<evidence type="ECO:0000313" key="13">
    <source>
        <dbReference type="EMBL" id="KAF8398993.1"/>
    </source>
</evidence>
<keyword evidence="6" id="KW-0804">Transcription</keyword>
<keyword evidence="5 9" id="KW-0371">Homeobox</keyword>
<evidence type="ECO:0000313" key="14">
    <source>
        <dbReference type="Proteomes" id="UP000655225"/>
    </source>
</evidence>
<feature type="region of interest" description="Disordered" evidence="11">
    <location>
        <begin position="81"/>
        <end position="116"/>
    </location>
</feature>
<dbReference type="EMBL" id="JABCRI010000010">
    <property type="protein sequence ID" value="KAF8398993.1"/>
    <property type="molecule type" value="Genomic_DNA"/>
</dbReference>
<dbReference type="GO" id="GO:0099402">
    <property type="term" value="P:plant organ development"/>
    <property type="evidence" value="ECO:0007669"/>
    <property type="project" value="InterPro"/>
</dbReference>
<evidence type="ECO:0000256" key="5">
    <source>
        <dbReference type="ARBA" id="ARBA00023155"/>
    </source>
</evidence>
<dbReference type="GO" id="GO:0003700">
    <property type="term" value="F:DNA-binding transcription factor activity"/>
    <property type="evidence" value="ECO:0007669"/>
    <property type="project" value="InterPro"/>
</dbReference>
<organism evidence="13 14">
    <name type="scientific">Tetracentron sinense</name>
    <name type="common">Spur-leaf</name>
    <dbReference type="NCBI Taxonomy" id="13715"/>
    <lineage>
        <taxon>Eukaryota</taxon>
        <taxon>Viridiplantae</taxon>
        <taxon>Streptophyta</taxon>
        <taxon>Embryophyta</taxon>
        <taxon>Tracheophyta</taxon>
        <taxon>Spermatophyta</taxon>
        <taxon>Magnoliopsida</taxon>
        <taxon>Trochodendrales</taxon>
        <taxon>Trochodendraceae</taxon>
        <taxon>Tetracentron</taxon>
    </lineage>
</organism>
<dbReference type="InterPro" id="IPR001356">
    <property type="entry name" value="HD"/>
</dbReference>
<comment type="caution">
    <text evidence="13">The sequence shown here is derived from an EMBL/GenBank/DDBJ whole genome shotgun (WGS) entry which is preliminary data.</text>
</comment>
<dbReference type="PROSITE" id="PS50071">
    <property type="entry name" value="HOMEOBOX_2"/>
    <property type="match status" value="1"/>
</dbReference>
<proteinExistence type="inferred from homology"/>
<dbReference type="Gene3D" id="1.10.10.60">
    <property type="entry name" value="Homeodomain-like"/>
    <property type="match status" value="1"/>
</dbReference>
<dbReference type="SUPFAM" id="SSF46689">
    <property type="entry name" value="Homeodomain-like"/>
    <property type="match status" value="1"/>
</dbReference>
<evidence type="ECO:0000256" key="6">
    <source>
        <dbReference type="ARBA" id="ARBA00023163"/>
    </source>
</evidence>
<keyword evidence="3" id="KW-0805">Transcription regulation</keyword>
<sequence length="147" mass="16947">MLPFVAASVTEHSKRDFNTQPVIVSSRWDPTPEQLMTLEDLYRPGTLTPTAEQIQHITAQLRRYGKIEGKNVFYWFQNHKARERQKRRRRLESSPDEQQGDVKSLERKESGTAVDVSPPTLQTFSLELRCPLCNTILYDAAVCKLLT</sequence>
<dbReference type="AlphaFoldDB" id="A0A834Z653"/>
<evidence type="ECO:0000256" key="4">
    <source>
        <dbReference type="ARBA" id="ARBA00023125"/>
    </source>
</evidence>
<dbReference type="GO" id="GO:0003677">
    <property type="term" value="F:DNA binding"/>
    <property type="evidence" value="ECO:0007669"/>
    <property type="project" value="UniProtKB-UniRule"/>
</dbReference>
<name>A0A834Z653_TETSI</name>
<evidence type="ECO:0000256" key="10">
    <source>
        <dbReference type="RuleBase" id="RU000682"/>
    </source>
</evidence>
<evidence type="ECO:0000256" key="11">
    <source>
        <dbReference type="SAM" id="MobiDB-lite"/>
    </source>
</evidence>
<dbReference type="GO" id="GO:0005634">
    <property type="term" value="C:nucleus"/>
    <property type="evidence" value="ECO:0007669"/>
    <property type="project" value="UniProtKB-SubCell"/>
</dbReference>
<evidence type="ECO:0000256" key="1">
    <source>
        <dbReference type="ARBA" id="ARBA00004123"/>
    </source>
</evidence>
<evidence type="ECO:0000256" key="3">
    <source>
        <dbReference type="ARBA" id="ARBA00023015"/>
    </source>
</evidence>